<dbReference type="RefSeq" id="WP_055143675.1">
    <property type="nucleotide sequence ID" value="NZ_JXSZ01000005.1"/>
</dbReference>
<dbReference type="Pfam" id="PF04143">
    <property type="entry name" value="Sulf_transp"/>
    <property type="match status" value="1"/>
</dbReference>
<dbReference type="STRING" id="1605367.AFM12_02385"/>
<evidence type="ECO:0000313" key="3">
    <source>
        <dbReference type="Proteomes" id="UP000050454"/>
    </source>
</evidence>
<proteinExistence type="predicted"/>
<keyword evidence="1" id="KW-1133">Transmembrane helix</keyword>
<sequence length="160" mass="17732">MNNLQTKAPEACEAPNSQKESENIFGQLKYLLLGAIFGVIFIKAEIVSWYRIQEMFLLDSFHMYGIIGSAVITGMISVFIIKKFNIKTVYGEKVVLKDKVYNNGQIYGGLIFGLGWAITGACPGPLYSQIGAGYWAIFITVLSAIAGVWLYGKFRDKLPS</sequence>
<organism evidence="2 3">
    <name type="scientific">Jiulongibacter sediminis</name>
    <dbReference type="NCBI Taxonomy" id="1605367"/>
    <lineage>
        <taxon>Bacteria</taxon>
        <taxon>Pseudomonadati</taxon>
        <taxon>Bacteroidota</taxon>
        <taxon>Cytophagia</taxon>
        <taxon>Cytophagales</taxon>
        <taxon>Leadbetterellaceae</taxon>
        <taxon>Jiulongibacter</taxon>
    </lineage>
</organism>
<feature type="transmembrane region" description="Helical" evidence="1">
    <location>
        <begin position="106"/>
        <end position="126"/>
    </location>
</feature>
<feature type="transmembrane region" description="Helical" evidence="1">
    <location>
        <begin position="62"/>
        <end position="81"/>
    </location>
</feature>
<feature type="transmembrane region" description="Helical" evidence="1">
    <location>
        <begin position="132"/>
        <end position="152"/>
    </location>
</feature>
<keyword evidence="1" id="KW-0812">Transmembrane</keyword>
<reference evidence="2 3" key="1">
    <citation type="submission" date="2015-07" db="EMBL/GenBank/DDBJ databases">
        <title>The draft genome sequence of Leadbetterella sp. JN14-9.</title>
        <authorList>
            <person name="Liu Y."/>
            <person name="Du J."/>
            <person name="Shao Z."/>
        </authorList>
    </citation>
    <scope>NUCLEOTIDE SEQUENCE [LARGE SCALE GENOMIC DNA]</scope>
    <source>
        <strain evidence="2 3">JN14-9</strain>
    </source>
</reference>
<dbReference type="InterPro" id="IPR007272">
    <property type="entry name" value="Sulf_transp_TsuA/YedE"/>
</dbReference>
<dbReference type="Proteomes" id="UP000050454">
    <property type="component" value="Unassembled WGS sequence"/>
</dbReference>
<accession>A0A0N8HA86</accession>
<dbReference type="AlphaFoldDB" id="A0A0N8HA86"/>
<name>A0A0N8HA86_9BACT</name>
<dbReference type="EMBL" id="LGTQ01000005">
    <property type="protein sequence ID" value="KPM49476.1"/>
    <property type="molecule type" value="Genomic_DNA"/>
</dbReference>
<evidence type="ECO:0000256" key="1">
    <source>
        <dbReference type="SAM" id="Phobius"/>
    </source>
</evidence>
<comment type="caution">
    <text evidence="2">The sequence shown here is derived from an EMBL/GenBank/DDBJ whole genome shotgun (WGS) entry which is preliminary data.</text>
</comment>
<gene>
    <name evidence="2" type="ORF">AFM12_02385</name>
</gene>
<keyword evidence="1" id="KW-0472">Membrane</keyword>
<keyword evidence="3" id="KW-1185">Reference proteome</keyword>
<dbReference type="OrthoDB" id="9790409at2"/>
<dbReference type="PATRIC" id="fig|1605367.3.peg.1820"/>
<feature type="transmembrane region" description="Helical" evidence="1">
    <location>
        <begin position="30"/>
        <end position="50"/>
    </location>
</feature>
<protein>
    <submittedName>
        <fullName evidence="2">Transporter</fullName>
    </submittedName>
</protein>
<evidence type="ECO:0000313" key="2">
    <source>
        <dbReference type="EMBL" id="KPM49476.1"/>
    </source>
</evidence>